<dbReference type="EMBL" id="BMAW01057424">
    <property type="protein sequence ID" value="GFT10919.1"/>
    <property type="molecule type" value="Genomic_DNA"/>
</dbReference>
<keyword evidence="1" id="KW-0472">Membrane</keyword>
<comment type="caution">
    <text evidence="2">The sequence shown here is derived from an EMBL/GenBank/DDBJ whole genome shotgun (WGS) entry which is preliminary data.</text>
</comment>
<name>A0A8X6TFF0_NEPPI</name>
<dbReference type="Proteomes" id="UP000887013">
    <property type="component" value="Unassembled WGS sequence"/>
</dbReference>
<protein>
    <submittedName>
        <fullName evidence="2">Beta-1,4-glucuronyltransferase 1</fullName>
    </submittedName>
</protein>
<gene>
    <name evidence="2" type="primary">B4GAT1</name>
    <name evidence="2" type="ORF">NPIL_450791</name>
</gene>
<evidence type="ECO:0000313" key="3">
    <source>
        <dbReference type="Proteomes" id="UP000887013"/>
    </source>
</evidence>
<keyword evidence="3" id="KW-1185">Reference proteome</keyword>
<organism evidence="2 3">
    <name type="scientific">Nephila pilipes</name>
    <name type="common">Giant wood spider</name>
    <name type="synonym">Nephila maculata</name>
    <dbReference type="NCBI Taxonomy" id="299642"/>
    <lineage>
        <taxon>Eukaryota</taxon>
        <taxon>Metazoa</taxon>
        <taxon>Ecdysozoa</taxon>
        <taxon>Arthropoda</taxon>
        <taxon>Chelicerata</taxon>
        <taxon>Arachnida</taxon>
        <taxon>Araneae</taxon>
        <taxon>Araneomorphae</taxon>
        <taxon>Entelegynae</taxon>
        <taxon>Araneoidea</taxon>
        <taxon>Nephilidae</taxon>
        <taxon>Nephila</taxon>
    </lineage>
</organism>
<sequence length="530" mass="60481">MPTQLESQQKKGIHILATPVRHLSILLNSSKKTKHKTEGLSEKKERMWLRNEGRLFGVVFVLFNVLLAIFNVLNYRVASRATVPCVVIVAPTPPPPVDTPAPTTLRHPAAPAARLDVSTAKLYWTDSTDTTGDYSNNLTTPHTRVVKLRNATQEETVPPLNYSLPWETEQRDKYTVVKSYIPADGPASAYEESVTLCTQGTFEFLQHVPELCDRWEGPLSVSVYAPGTDLPVAVRKILFLRKCGPPCVRLNVSWHLIYESSLAPPHLEVPMEMADMAAYEPLNCSAGFKPLQLVSEIRSSKKLPYPINVARNVARQLAGTRYVLASDIELYPSLHIVPRFLELVSRLAEKEIGKIIPRRVFTLPIFEIKKEFPAPKTKEELVRRVKEGHAIFFHKWVCDACQNFPRRDQWLKSLPEKSKEDVLGIFQITKRQMPRTAWEPIYIGTNEEPLYDERLTWEGKRDKMSQMFELCLLDYDFYVLDNAFLVHSPGIKTLSSVDQRRRAPFMYKNNAVHNKLLAQMKKKYGARKGC</sequence>
<keyword evidence="1" id="KW-0812">Transmembrane</keyword>
<dbReference type="AlphaFoldDB" id="A0A8X6TFF0"/>
<evidence type="ECO:0000256" key="1">
    <source>
        <dbReference type="SAM" id="Phobius"/>
    </source>
</evidence>
<proteinExistence type="predicted"/>
<reference evidence="2" key="1">
    <citation type="submission" date="2020-08" db="EMBL/GenBank/DDBJ databases">
        <title>Multicomponent nature underlies the extraordinary mechanical properties of spider dragline silk.</title>
        <authorList>
            <person name="Kono N."/>
            <person name="Nakamura H."/>
            <person name="Mori M."/>
            <person name="Yoshida Y."/>
            <person name="Ohtoshi R."/>
            <person name="Malay A.D."/>
            <person name="Moran D.A.P."/>
            <person name="Tomita M."/>
            <person name="Numata K."/>
            <person name="Arakawa K."/>
        </authorList>
    </citation>
    <scope>NUCLEOTIDE SEQUENCE</scope>
</reference>
<dbReference type="OrthoDB" id="9974378at2759"/>
<feature type="transmembrane region" description="Helical" evidence="1">
    <location>
        <begin position="53"/>
        <end position="73"/>
    </location>
</feature>
<dbReference type="PANTHER" id="PTHR47412:SF1">
    <property type="entry name" value="FI01434P-RELATED"/>
    <property type="match status" value="1"/>
</dbReference>
<dbReference type="Pfam" id="PF13896">
    <property type="entry name" value="Glyco_transf_49"/>
    <property type="match status" value="1"/>
</dbReference>
<accession>A0A8X6TFF0</accession>
<evidence type="ECO:0000313" key="2">
    <source>
        <dbReference type="EMBL" id="GFT10919.1"/>
    </source>
</evidence>
<dbReference type="PANTHER" id="PTHR47412">
    <property type="entry name" value="FI01434P-RELATED"/>
    <property type="match status" value="1"/>
</dbReference>
<keyword evidence="1" id="KW-1133">Transmembrane helix</keyword>